<accession>A0A1G2KNX6</accession>
<dbReference type="InterPro" id="IPR027417">
    <property type="entry name" value="P-loop_NTPase"/>
</dbReference>
<dbReference type="GO" id="GO:0005524">
    <property type="term" value="F:ATP binding"/>
    <property type="evidence" value="ECO:0007669"/>
    <property type="project" value="UniProtKB-KW"/>
</dbReference>
<evidence type="ECO:0000256" key="1">
    <source>
        <dbReference type="ARBA" id="ARBA00022448"/>
    </source>
</evidence>
<evidence type="ECO:0000256" key="3">
    <source>
        <dbReference type="ARBA" id="ARBA00022840"/>
    </source>
</evidence>
<feature type="domain" description="ABC transporter" evidence="4">
    <location>
        <begin position="4"/>
        <end position="243"/>
    </location>
</feature>
<comment type="caution">
    <text evidence="5">The sequence shown here is derived from an EMBL/GenBank/DDBJ whole genome shotgun (WGS) entry which is preliminary data.</text>
</comment>
<dbReference type="Proteomes" id="UP000177362">
    <property type="component" value="Unassembled WGS sequence"/>
</dbReference>
<evidence type="ECO:0000256" key="2">
    <source>
        <dbReference type="ARBA" id="ARBA00022741"/>
    </source>
</evidence>
<dbReference type="Pfam" id="PF00005">
    <property type="entry name" value="ABC_tran"/>
    <property type="match status" value="1"/>
</dbReference>
<evidence type="ECO:0000259" key="4">
    <source>
        <dbReference type="PROSITE" id="PS50893"/>
    </source>
</evidence>
<dbReference type="SMART" id="SM00382">
    <property type="entry name" value="AAA"/>
    <property type="match status" value="1"/>
</dbReference>
<dbReference type="AlphaFoldDB" id="A0A1G2KNX6"/>
<dbReference type="Gene3D" id="3.40.50.300">
    <property type="entry name" value="P-loop containing nucleotide triphosphate hydrolases"/>
    <property type="match status" value="1"/>
</dbReference>
<dbReference type="STRING" id="1802271.A3C11_01160"/>
<dbReference type="PANTHER" id="PTHR45772">
    <property type="entry name" value="CONSERVED COMPONENT OF ABC TRANSPORTER FOR NATURAL AMINO ACIDS-RELATED"/>
    <property type="match status" value="1"/>
</dbReference>
<gene>
    <name evidence="5" type="ORF">A3C11_01160</name>
</gene>
<dbReference type="GO" id="GO:0005886">
    <property type="term" value="C:plasma membrane"/>
    <property type="evidence" value="ECO:0007669"/>
    <property type="project" value="TreeGrafter"/>
</dbReference>
<keyword evidence="1" id="KW-0813">Transport</keyword>
<dbReference type="PROSITE" id="PS50893">
    <property type="entry name" value="ABC_TRANSPORTER_2"/>
    <property type="match status" value="1"/>
</dbReference>
<dbReference type="InterPro" id="IPR051120">
    <property type="entry name" value="ABC_AA/LPS_Transport"/>
</dbReference>
<evidence type="ECO:0000313" key="5">
    <source>
        <dbReference type="EMBL" id="OHA01086.1"/>
    </source>
</evidence>
<dbReference type="EMBL" id="MHQJ01000026">
    <property type="protein sequence ID" value="OHA01086.1"/>
    <property type="molecule type" value="Genomic_DNA"/>
</dbReference>
<organism evidence="5 6">
    <name type="scientific">Candidatus Sungbacteria bacterium RIFCSPHIGHO2_02_FULL_49_12</name>
    <dbReference type="NCBI Taxonomy" id="1802271"/>
    <lineage>
        <taxon>Bacteria</taxon>
        <taxon>Candidatus Sungiibacteriota</taxon>
    </lineage>
</organism>
<evidence type="ECO:0000313" key="6">
    <source>
        <dbReference type="Proteomes" id="UP000177362"/>
    </source>
</evidence>
<dbReference type="InterPro" id="IPR003593">
    <property type="entry name" value="AAA+_ATPase"/>
</dbReference>
<keyword evidence="3" id="KW-0067">ATP-binding</keyword>
<keyword evidence="2" id="KW-0547">Nucleotide-binding</keyword>
<dbReference type="PROSITE" id="PS00211">
    <property type="entry name" value="ABC_TRANSPORTER_1"/>
    <property type="match status" value="1"/>
</dbReference>
<proteinExistence type="predicted"/>
<reference evidence="5 6" key="1">
    <citation type="journal article" date="2016" name="Nat. Commun.">
        <title>Thousands of microbial genomes shed light on interconnected biogeochemical processes in an aquifer system.</title>
        <authorList>
            <person name="Anantharaman K."/>
            <person name="Brown C.T."/>
            <person name="Hug L.A."/>
            <person name="Sharon I."/>
            <person name="Castelle C.J."/>
            <person name="Probst A.J."/>
            <person name="Thomas B.C."/>
            <person name="Singh A."/>
            <person name="Wilkins M.J."/>
            <person name="Karaoz U."/>
            <person name="Brodie E.L."/>
            <person name="Williams K.H."/>
            <person name="Hubbard S.S."/>
            <person name="Banfield J.F."/>
        </authorList>
    </citation>
    <scope>NUCLEOTIDE SEQUENCE [LARGE SCALE GENOMIC DNA]</scope>
</reference>
<dbReference type="InterPro" id="IPR003439">
    <property type="entry name" value="ABC_transporter-like_ATP-bd"/>
</dbReference>
<dbReference type="InterPro" id="IPR017871">
    <property type="entry name" value="ABC_transporter-like_CS"/>
</dbReference>
<sequence length="243" mass="26755">MPTLATKNLTKKFDGVKALDGVSLAFPAGKVIGLVGPNGSGKSTLINLLTGVLKSDGGEIGIDGVRLGRFFAWDAATYGITRTFQEVRLFNQITVLDNLLLTLTERNVFAGLFEKHQAWHLEKAKELLEAVELWEKRNENAGDLSYGQRKLLEVLRAFAMDAKILFLDEPFAGLSPRMIPVVKKLIGELRAAGKTAVLVEHNLQLIRELCDHVFVLDSGVLIAEGRPEEVFARQKVVDAYIGK</sequence>
<dbReference type="GO" id="GO:0016887">
    <property type="term" value="F:ATP hydrolysis activity"/>
    <property type="evidence" value="ECO:0007669"/>
    <property type="project" value="InterPro"/>
</dbReference>
<dbReference type="SUPFAM" id="SSF52540">
    <property type="entry name" value="P-loop containing nucleoside triphosphate hydrolases"/>
    <property type="match status" value="1"/>
</dbReference>
<dbReference type="CDD" id="cd03219">
    <property type="entry name" value="ABC_Mj1267_LivG_branched"/>
    <property type="match status" value="1"/>
</dbReference>
<protein>
    <recommendedName>
        <fullName evidence="4">ABC transporter domain-containing protein</fullName>
    </recommendedName>
</protein>
<name>A0A1G2KNX6_9BACT</name>